<dbReference type="EMBL" id="BAAASG010000002">
    <property type="protein sequence ID" value="GAA2474340.1"/>
    <property type="molecule type" value="Genomic_DNA"/>
</dbReference>
<gene>
    <name evidence="1" type="ORF">GCM10010276_06960</name>
</gene>
<accession>A0ABP5Y944</accession>
<organism evidence="1 2">
    <name type="scientific">Streptomyces longisporus</name>
    <dbReference type="NCBI Taxonomy" id="1948"/>
    <lineage>
        <taxon>Bacteria</taxon>
        <taxon>Bacillati</taxon>
        <taxon>Actinomycetota</taxon>
        <taxon>Actinomycetes</taxon>
        <taxon>Kitasatosporales</taxon>
        <taxon>Streptomycetaceae</taxon>
        <taxon>Streptomyces</taxon>
    </lineage>
</organism>
<proteinExistence type="predicted"/>
<dbReference type="Proteomes" id="UP001501777">
    <property type="component" value="Unassembled WGS sequence"/>
</dbReference>
<protein>
    <submittedName>
        <fullName evidence="1">Uncharacterized protein</fullName>
    </submittedName>
</protein>
<name>A0ABP5Y944_STRLO</name>
<evidence type="ECO:0000313" key="2">
    <source>
        <dbReference type="Proteomes" id="UP001501777"/>
    </source>
</evidence>
<evidence type="ECO:0000313" key="1">
    <source>
        <dbReference type="EMBL" id="GAA2474340.1"/>
    </source>
</evidence>
<keyword evidence="2" id="KW-1185">Reference proteome</keyword>
<reference evidence="2" key="1">
    <citation type="journal article" date="2019" name="Int. J. Syst. Evol. Microbiol.">
        <title>The Global Catalogue of Microorganisms (GCM) 10K type strain sequencing project: providing services to taxonomists for standard genome sequencing and annotation.</title>
        <authorList>
            <consortium name="The Broad Institute Genomics Platform"/>
            <consortium name="The Broad Institute Genome Sequencing Center for Infectious Disease"/>
            <person name="Wu L."/>
            <person name="Ma J."/>
        </authorList>
    </citation>
    <scope>NUCLEOTIDE SEQUENCE [LARGE SCALE GENOMIC DNA]</scope>
    <source>
        <strain evidence="2">JCM 4395</strain>
    </source>
</reference>
<comment type="caution">
    <text evidence="1">The sequence shown here is derived from an EMBL/GenBank/DDBJ whole genome shotgun (WGS) entry which is preliminary data.</text>
</comment>
<sequence length="99" mass="10034">MPDVVPPQAASTRLCAVAAAAKHAVLQGQGGQGLAVVVAERPGGTLAQVAAGDREVERRYRAGSDAYAAALTPIASRAAATVFRNDAASAPARERKLTP</sequence>